<sequence length="362" mass="40842">MQQLELWDLLSSVENSSQEIKPLLFPNPRKAEKLRELADGMTEAITAKKHPPIASLPSTRRRARIADSLYQEGLRLEQIQFLLYALANSAELGNLPRILEGITAKTQLEVLASMSKDSWSDKDIEDVFASDGCYKEWVKKLKSAGIRTPQQCKCAIAALKELGAERPKSTEETEASEISQLKREAVWQKIPDYFPTPQHLLERMMQLAELEPGMRVLEPSAGSGSICLSVRAAGIEPHCFEVSPTLREILTRQGFNLIGVDFIEVTPKPIYHRIIMNPPFSLGNDIYHIQQAFKWLVPSGRLVSIVSNSYTFGSKQKHQHFRSWLRCLGATEFDNPAGSFLQSDRRTNVNTKMLVIDKPTHE</sequence>
<dbReference type="InterPro" id="IPR029063">
    <property type="entry name" value="SAM-dependent_MTases_sf"/>
</dbReference>
<name>A0ABR8GS18_9CYAN</name>
<dbReference type="Gene3D" id="3.40.50.150">
    <property type="entry name" value="Vaccinia Virus protein VP39"/>
    <property type="match status" value="1"/>
</dbReference>
<proteinExistence type="predicted"/>
<dbReference type="InterPro" id="IPR002052">
    <property type="entry name" value="DNA_methylase_N6_adenine_CS"/>
</dbReference>
<gene>
    <name evidence="1" type="ORF">H6G81_15740</name>
</gene>
<reference evidence="1 2" key="1">
    <citation type="journal article" date="2020" name="ISME J.">
        <title>Comparative genomics reveals insights into cyanobacterial evolution and habitat adaptation.</title>
        <authorList>
            <person name="Chen M.Y."/>
            <person name="Teng W.K."/>
            <person name="Zhao L."/>
            <person name="Hu C.X."/>
            <person name="Zhou Y.K."/>
            <person name="Han B.P."/>
            <person name="Song L.R."/>
            <person name="Shu W.S."/>
        </authorList>
    </citation>
    <scope>NUCLEOTIDE SEQUENCE [LARGE SCALE GENOMIC DNA]</scope>
    <source>
        <strain evidence="1 2">FACHB-248</strain>
    </source>
</reference>
<evidence type="ECO:0000313" key="1">
    <source>
        <dbReference type="EMBL" id="MBD2605933.1"/>
    </source>
</evidence>
<dbReference type="GO" id="GO:0032259">
    <property type="term" value="P:methylation"/>
    <property type="evidence" value="ECO:0007669"/>
    <property type="project" value="UniProtKB-KW"/>
</dbReference>
<organism evidence="1 2">
    <name type="scientific">Scytonema hofmannii FACHB-248</name>
    <dbReference type="NCBI Taxonomy" id="1842502"/>
    <lineage>
        <taxon>Bacteria</taxon>
        <taxon>Bacillati</taxon>
        <taxon>Cyanobacteriota</taxon>
        <taxon>Cyanophyceae</taxon>
        <taxon>Nostocales</taxon>
        <taxon>Scytonemataceae</taxon>
        <taxon>Scytonema</taxon>
    </lineage>
</organism>
<evidence type="ECO:0000313" key="2">
    <source>
        <dbReference type="Proteomes" id="UP000660380"/>
    </source>
</evidence>
<dbReference type="SUPFAM" id="SSF53335">
    <property type="entry name" value="S-adenosyl-L-methionine-dependent methyltransferases"/>
    <property type="match status" value="1"/>
</dbReference>
<keyword evidence="2" id="KW-1185">Reference proteome</keyword>
<comment type="caution">
    <text evidence="1">The sequence shown here is derived from an EMBL/GenBank/DDBJ whole genome shotgun (WGS) entry which is preliminary data.</text>
</comment>
<dbReference type="PRINTS" id="PR00507">
    <property type="entry name" value="N12N6MTFRASE"/>
</dbReference>
<dbReference type="RefSeq" id="WP_029630799.1">
    <property type="nucleotide sequence ID" value="NZ_JACJTA010000031.1"/>
</dbReference>
<dbReference type="Proteomes" id="UP000660380">
    <property type="component" value="Unassembled WGS sequence"/>
</dbReference>
<dbReference type="EMBL" id="JACJTA010000031">
    <property type="protein sequence ID" value="MBD2605933.1"/>
    <property type="molecule type" value="Genomic_DNA"/>
</dbReference>
<keyword evidence="1" id="KW-0489">Methyltransferase</keyword>
<accession>A0ABR8GS18</accession>
<keyword evidence="1" id="KW-0808">Transferase</keyword>
<dbReference type="PROSITE" id="PS00092">
    <property type="entry name" value="N6_MTASE"/>
    <property type="match status" value="1"/>
</dbReference>
<dbReference type="GO" id="GO:0008168">
    <property type="term" value="F:methyltransferase activity"/>
    <property type="evidence" value="ECO:0007669"/>
    <property type="project" value="UniProtKB-KW"/>
</dbReference>
<protein>
    <submittedName>
        <fullName evidence="1">SAM-dependent DNA methyltransferase</fullName>
    </submittedName>
</protein>